<accession>A0AAE0Z6B7</accession>
<evidence type="ECO:0000256" key="3">
    <source>
        <dbReference type="ARBA" id="ARBA00022679"/>
    </source>
</evidence>
<dbReference type="InterPro" id="IPR045078">
    <property type="entry name" value="TST/MPST-like"/>
</dbReference>
<dbReference type="SUPFAM" id="SSF52821">
    <property type="entry name" value="Rhodanese/Cell cycle control phosphatase"/>
    <property type="match status" value="2"/>
</dbReference>
<feature type="domain" description="Rhodanese" evidence="6">
    <location>
        <begin position="241"/>
        <end position="356"/>
    </location>
</feature>
<dbReference type="PANTHER" id="PTHR11364:SF27">
    <property type="entry name" value="SULFURTRANSFERASE"/>
    <property type="match status" value="1"/>
</dbReference>
<dbReference type="SMART" id="SM00450">
    <property type="entry name" value="RHOD"/>
    <property type="match status" value="2"/>
</dbReference>
<dbReference type="Gene3D" id="3.40.250.10">
    <property type="entry name" value="Rhodanese-like domain"/>
    <property type="match status" value="2"/>
</dbReference>
<dbReference type="FunFam" id="3.40.250.10:FF:000001">
    <property type="entry name" value="Sulfurtransferase"/>
    <property type="match status" value="1"/>
</dbReference>
<sequence>MCVFATGRMYGSLIAQGLLKGLHMYFVAFLLRDLIICGSNIEPSKFATASHPGVSIQPNQALCRKVVEMAVSRSTLVSVKWLKNMIASKTANHRILDASWHLPNTGRNAKAEYAESHIPGAVFFDIEECADKNTSVPHQIPSADSFGSYVGSLGINNETYVTVYDNNPKFGLFSAQRVWWMLRLFGHQPSKISILEGGLPKWLSEGGEVTDKVSDIQPQNYKAVFNPSLVKNYEDIEKNITTAEFMLVDARPDGRFKGIMPEPRDDTKPGCIPNSKNIPFFAVLNEEDRTLKSPEELKALFKEAGIDVEKHFVSSCGTGISACLLALAAHVCGNDSVSVYDGAWTEWYHRAPAQLKHNVPED</sequence>
<evidence type="ECO:0000256" key="1">
    <source>
        <dbReference type="ARBA" id="ARBA00004496"/>
    </source>
</evidence>
<keyword evidence="4" id="KW-0677">Repeat</keyword>
<dbReference type="InterPro" id="IPR036873">
    <property type="entry name" value="Rhodanese-like_dom_sf"/>
</dbReference>
<dbReference type="AlphaFoldDB" id="A0AAE0Z6B7"/>
<evidence type="ECO:0000313" key="8">
    <source>
        <dbReference type="Proteomes" id="UP001283361"/>
    </source>
</evidence>
<comment type="caution">
    <text evidence="7">The sequence shown here is derived from an EMBL/GenBank/DDBJ whole genome shotgun (WGS) entry which is preliminary data.</text>
</comment>
<keyword evidence="8" id="KW-1185">Reference proteome</keyword>
<organism evidence="7 8">
    <name type="scientific">Elysia crispata</name>
    <name type="common">lettuce slug</name>
    <dbReference type="NCBI Taxonomy" id="231223"/>
    <lineage>
        <taxon>Eukaryota</taxon>
        <taxon>Metazoa</taxon>
        <taxon>Spiralia</taxon>
        <taxon>Lophotrochozoa</taxon>
        <taxon>Mollusca</taxon>
        <taxon>Gastropoda</taxon>
        <taxon>Heterobranchia</taxon>
        <taxon>Euthyneura</taxon>
        <taxon>Panpulmonata</taxon>
        <taxon>Sacoglossa</taxon>
        <taxon>Placobranchoidea</taxon>
        <taxon>Plakobranchidae</taxon>
        <taxon>Elysia</taxon>
    </lineage>
</organism>
<dbReference type="EMBL" id="JAWDGP010004560">
    <property type="protein sequence ID" value="KAK3763450.1"/>
    <property type="molecule type" value="Genomic_DNA"/>
</dbReference>
<dbReference type="GO" id="GO:0005739">
    <property type="term" value="C:mitochondrion"/>
    <property type="evidence" value="ECO:0007669"/>
    <property type="project" value="TreeGrafter"/>
</dbReference>
<comment type="subcellular location">
    <subcellularLocation>
        <location evidence="1">Cytoplasm</location>
    </subcellularLocation>
</comment>
<evidence type="ECO:0000256" key="4">
    <source>
        <dbReference type="ARBA" id="ARBA00022737"/>
    </source>
</evidence>
<protein>
    <recommendedName>
        <fullName evidence="5">Sulfurtransferase</fullName>
    </recommendedName>
</protein>
<dbReference type="GO" id="GO:0004792">
    <property type="term" value="F:thiosulfate-cyanide sulfurtransferase activity"/>
    <property type="evidence" value="ECO:0007669"/>
    <property type="project" value="InterPro"/>
</dbReference>
<keyword evidence="3 5" id="KW-0808">Transferase</keyword>
<name>A0AAE0Z6B7_9GAST</name>
<dbReference type="PROSITE" id="PS00683">
    <property type="entry name" value="RHODANESE_2"/>
    <property type="match status" value="1"/>
</dbReference>
<dbReference type="CDD" id="cd01449">
    <property type="entry name" value="TST_Repeat_2"/>
    <property type="match status" value="1"/>
</dbReference>
<dbReference type="PROSITE" id="PS50206">
    <property type="entry name" value="RHODANESE_3"/>
    <property type="match status" value="2"/>
</dbReference>
<dbReference type="CDD" id="cd01448">
    <property type="entry name" value="TST_Repeat_1"/>
    <property type="match status" value="1"/>
</dbReference>
<evidence type="ECO:0000256" key="2">
    <source>
        <dbReference type="ARBA" id="ARBA00022490"/>
    </source>
</evidence>
<dbReference type="PANTHER" id="PTHR11364">
    <property type="entry name" value="THIOSULFATE SULFERTANSFERASE"/>
    <property type="match status" value="1"/>
</dbReference>
<reference evidence="7" key="1">
    <citation type="journal article" date="2023" name="G3 (Bethesda)">
        <title>A reference genome for the long-term kleptoplast-retaining sea slug Elysia crispata morphotype clarki.</title>
        <authorList>
            <person name="Eastman K.E."/>
            <person name="Pendleton A.L."/>
            <person name="Shaikh M.A."/>
            <person name="Suttiyut T."/>
            <person name="Ogas R."/>
            <person name="Tomko P."/>
            <person name="Gavelis G."/>
            <person name="Widhalm J.R."/>
            <person name="Wisecaver J.H."/>
        </authorList>
    </citation>
    <scope>NUCLEOTIDE SEQUENCE</scope>
    <source>
        <strain evidence="7">ECLA1</strain>
    </source>
</reference>
<dbReference type="FunFam" id="3.40.250.10:FF:000015">
    <property type="entry name" value="Sulfurtransferase"/>
    <property type="match status" value="1"/>
</dbReference>
<evidence type="ECO:0000259" key="6">
    <source>
        <dbReference type="PROSITE" id="PS50206"/>
    </source>
</evidence>
<dbReference type="PROSITE" id="PS00380">
    <property type="entry name" value="RHODANESE_1"/>
    <property type="match status" value="1"/>
</dbReference>
<evidence type="ECO:0000313" key="7">
    <source>
        <dbReference type="EMBL" id="KAK3763450.1"/>
    </source>
</evidence>
<gene>
    <name evidence="7" type="ORF">RRG08_053304</name>
</gene>
<feature type="domain" description="Rhodanese" evidence="6">
    <location>
        <begin position="89"/>
        <end position="211"/>
    </location>
</feature>
<proteinExistence type="predicted"/>
<dbReference type="Proteomes" id="UP001283361">
    <property type="component" value="Unassembled WGS sequence"/>
</dbReference>
<dbReference type="Pfam" id="PF00581">
    <property type="entry name" value="Rhodanese"/>
    <property type="match status" value="2"/>
</dbReference>
<dbReference type="InterPro" id="IPR001307">
    <property type="entry name" value="Thiosulphate_STrfase_CS"/>
</dbReference>
<keyword evidence="2" id="KW-0963">Cytoplasm</keyword>
<evidence type="ECO:0000256" key="5">
    <source>
        <dbReference type="RuleBase" id="RU000507"/>
    </source>
</evidence>
<dbReference type="InterPro" id="IPR001763">
    <property type="entry name" value="Rhodanese-like_dom"/>
</dbReference>